<sequence length="292" mass="31705">MRDDDLAFVELMQRELRDVRWPEPAEIRARARRRSRRTAVVAAMAVLAVTSASAVAVAARPGLPTAPASVAATAEPSPSERVLAEVPLDVLLGPADVRTQSEALTQAGLDEPVRVDAQLLLCHKRQGHTASWESSRYSRSVTLVRSRSAVADNASAEFVLSEDVYRVAPEVGRRFFAGIDKMLAPCENWRSRGPTQWQGEVVDAEVIHRWQVVDRNFAGTESVLLRHTVGQARNLKTGQAFGSPSPPASTAVVRAGDLVSVIKLGRDGTEPELRRLATVAAERMCPAANSRC</sequence>
<accession>A0A1C6TTR3</accession>
<evidence type="ECO:0000313" key="3">
    <source>
        <dbReference type="Proteomes" id="UP000199696"/>
    </source>
</evidence>
<keyword evidence="1" id="KW-1133">Transmembrane helix</keyword>
<keyword evidence="1" id="KW-0472">Membrane</keyword>
<dbReference type="AlphaFoldDB" id="A0A1C6TTR3"/>
<dbReference type="STRING" id="227316.GA0070604_0765"/>
<dbReference type="OrthoDB" id="3402398at2"/>
<name>A0A1C6TTR3_9ACTN</name>
<protein>
    <submittedName>
        <fullName evidence="2">Uncharacterized protein</fullName>
    </submittedName>
</protein>
<dbReference type="EMBL" id="FMHY01000002">
    <property type="protein sequence ID" value="SCL45069.1"/>
    <property type="molecule type" value="Genomic_DNA"/>
</dbReference>
<feature type="transmembrane region" description="Helical" evidence="1">
    <location>
        <begin position="38"/>
        <end position="59"/>
    </location>
</feature>
<keyword evidence="3" id="KW-1185">Reference proteome</keyword>
<evidence type="ECO:0000256" key="1">
    <source>
        <dbReference type="SAM" id="Phobius"/>
    </source>
</evidence>
<dbReference type="Proteomes" id="UP000199696">
    <property type="component" value="Unassembled WGS sequence"/>
</dbReference>
<organism evidence="2 3">
    <name type="scientific">Micromonospora eburnea</name>
    <dbReference type="NCBI Taxonomy" id="227316"/>
    <lineage>
        <taxon>Bacteria</taxon>
        <taxon>Bacillati</taxon>
        <taxon>Actinomycetota</taxon>
        <taxon>Actinomycetes</taxon>
        <taxon>Micromonosporales</taxon>
        <taxon>Micromonosporaceae</taxon>
        <taxon>Micromonospora</taxon>
    </lineage>
</organism>
<proteinExistence type="predicted"/>
<dbReference type="RefSeq" id="WP_091114196.1">
    <property type="nucleotide sequence ID" value="NZ_FMHY01000002.1"/>
</dbReference>
<gene>
    <name evidence="2" type="ORF">GA0070604_0765</name>
</gene>
<reference evidence="3" key="1">
    <citation type="submission" date="2016-06" db="EMBL/GenBank/DDBJ databases">
        <authorList>
            <person name="Varghese N."/>
            <person name="Submissions Spin"/>
        </authorList>
    </citation>
    <scope>NUCLEOTIDE SEQUENCE [LARGE SCALE GENOMIC DNA]</scope>
    <source>
        <strain evidence="3">DSM 44814</strain>
    </source>
</reference>
<evidence type="ECO:0000313" key="2">
    <source>
        <dbReference type="EMBL" id="SCL45069.1"/>
    </source>
</evidence>
<keyword evidence="1" id="KW-0812">Transmembrane</keyword>